<evidence type="ECO:0000313" key="2">
    <source>
        <dbReference type="Proteomes" id="UP000605361"/>
    </source>
</evidence>
<reference evidence="1" key="1">
    <citation type="submission" date="2020-11" db="EMBL/GenBank/DDBJ databases">
        <title>Whole-genome analyses of Nonomuraea sp. K274.</title>
        <authorList>
            <person name="Veyisoglu A."/>
        </authorList>
    </citation>
    <scope>NUCLEOTIDE SEQUENCE</scope>
    <source>
        <strain evidence="1">K274</strain>
    </source>
</reference>
<dbReference type="AlphaFoldDB" id="A0A931F0S8"/>
<dbReference type="RefSeq" id="WP_195900103.1">
    <property type="nucleotide sequence ID" value="NZ_JADOGI010000150.1"/>
</dbReference>
<protein>
    <submittedName>
        <fullName evidence="1">Uncharacterized protein</fullName>
    </submittedName>
</protein>
<evidence type="ECO:0000313" key="1">
    <source>
        <dbReference type="EMBL" id="MBF8191194.1"/>
    </source>
</evidence>
<proteinExistence type="predicted"/>
<keyword evidence="2" id="KW-1185">Reference proteome</keyword>
<dbReference type="Proteomes" id="UP000605361">
    <property type="component" value="Unassembled WGS sequence"/>
</dbReference>
<name>A0A931F0S8_9ACTN</name>
<sequence>MSPQVGINPTLMTQLINGMKRVSSTLPDVGLQVERALTALNIQLWGPTQVHAIGRQMSDQIPVLQGRLDLILAEPDRKSGKGGILWANESDWLSKSPAEGAATAKAMATKLREQIKSHSLDAKMVAEIERHKNDPYFAVAFAKEIPPRELKALINRMYGAGLPQSSRPAQRDVRTQDRLATMLSKILGTASRGVGRMKLPDDYADQLVDGIESPQDAFAVKRLLQDGEFDHTFLLSVVRKLYDKDVAHPPDPSLPRDAWAMPGPRDISPGDLSPMGTALVALAHHPAVAQDFFTDPQRRPLAYLMRQHHWDSDADKELGWAIQSASTEFRDHDQPPGGNSRGYKSALIASWAVHFWSDPKVQKNLPNTRTHFGTISAQYIGDIHRDTQSFTGRAPGVVTAADPDKNLQGLEPYGAKLDGKEIRKVMTWAFEDEDAFKTMAAGHGLYSAKMLDELAGKIVKEVDADFTAWRKAHPEATKQQLDTMRQDILEERMSRSGGAEFARAARGLSLTTWMITDAANISDIEKAKSDDARFAAFKEMTQQVVGLAPGPQGKFVGFMVDQAKEKIFGQIKSSHEDRARQDADNALEAAKQMFADLTAATMMRHGLFGDESVPAKTHPHHHKDFSPGSDGYFMSDGEIIPRAEMNADQIEDYEEWLKLNEVGRVFGRPDDSIAIGFRDAEKFYSGHGS</sequence>
<dbReference type="EMBL" id="JADOGI010000150">
    <property type="protein sequence ID" value="MBF8191194.1"/>
    <property type="molecule type" value="Genomic_DNA"/>
</dbReference>
<comment type="caution">
    <text evidence="1">The sequence shown here is derived from an EMBL/GenBank/DDBJ whole genome shotgun (WGS) entry which is preliminary data.</text>
</comment>
<organism evidence="1 2">
    <name type="scientific">Nonomuraea cypriaca</name>
    <dbReference type="NCBI Taxonomy" id="1187855"/>
    <lineage>
        <taxon>Bacteria</taxon>
        <taxon>Bacillati</taxon>
        <taxon>Actinomycetota</taxon>
        <taxon>Actinomycetes</taxon>
        <taxon>Streptosporangiales</taxon>
        <taxon>Streptosporangiaceae</taxon>
        <taxon>Nonomuraea</taxon>
    </lineage>
</organism>
<accession>A0A931F0S8</accession>
<gene>
    <name evidence="1" type="ORF">ITP53_36895</name>
</gene>